<protein>
    <submittedName>
        <fullName evidence="1">Uncharacterized protein</fullName>
    </submittedName>
</protein>
<evidence type="ECO:0000313" key="1">
    <source>
        <dbReference type="EMBL" id="KAF9442847.1"/>
    </source>
</evidence>
<feature type="non-terminal residue" evidence="1">
    <location>
        <position position="185"/>
    </location>
</feature>
<keyword evidence="2" id="KW-1185">Reference proteome</keyword>
<reference evidence="1" key="1">
    <citation type="submission" date="2020-11" db="EMBL/GenBank/DDBJ databases">
        <authorList>
            <consortium name="DOE Joint Genome Institute"/>
            <person name="Ahrendt S."/>
            <person name="Riley R."/>
            <person name="Andreopoulos W."/>
            <person name="Labutti K."/>
            <person name="Pangilinan J."/>
            <person name="Ruiz-Duenas F.J."/>
            <person name="Barrasa J.M."/>
            <person name="Sanchez-Garcia M."/>
            <person name="Camarero S."/>
            <person name="Miyauchi S."/>
            <person name="Serrano A."/>
            <person name="Linde D."/>
            <person name="Babiker R."/>
            <person name="Drula E."/>
            <person name="Ayuso-Fernandez I."/>
            <person name="Pacheco R."/>
            <person name="Padilla G."/>
            <person name="Ferreira P."/>
            <person name="Barriuso J."/>
            <person name="Kellner H."/>
            <person name="Castanera R."/>
            <person name="Alfaro M."/>
            <person name="Ramirez L."/>
            <person name="Pisabarro A.G."/>
            <person name="Kuo A."/>
            <person name="Tritt A."/>
            <person name="Lipzen A."/>
            <person name="He G."/>
            <person name="Yan M."/>
            <person name="Ng V."/>
            <person name="Cullen D."/>
            <person name="Martin F."/>
            <person name="Rosso M.-N."/>
            <person name="Henrissat B."/>
            <person name="Hibbett D."/>
            <person name="Martinez A.T."/>
            <person name="Grigoriev I.V."/>
        </authorList>
    </citation>
    <scope>NUCLEOTIDE SEQUENCE</scope>
    <source>
        <strain evidence="1">MF-IS2</strain>
    </source>
</reference>
<gene>
    <name evidence="1" type="ORF">P691DRAFT_680676</name>
</gene>
<proteinExistence type="predicted"/>
<sequence>MSEPPALKSPEPSRGHVLQWLAETEGRLSWRNTTSLRHQFRTGSFKFTDDPAHYSLASPDSLDHSLQLEEGVTHNAVALTHENWLREMEEIVVSYRGQYANDHEISPRLSLLLSNLQQDRSHLDDLKRWEWERQKALVGEINQVNPGIYMMPPLATMEPKTILTYIVVLCLYLISGVSQDQCSFY</sequence>
<dbReference type="EMBL" id="MU151558">
    <property type="protein sequence ID" value="KAF9442847.1"/>
    <property type="molecule type" value="Genomic_DNA"/>
</dbReference>
<dbReference type="Proteomes" id="UP000807342">
    <property type="component" value="Unassembled WGS sequence"/>
</dbReference>
<organism evidence="1 2">
    <name type="scientific">Macrolepiota fuliginosa MF-IS2</name>
    <dbReference type="NCBI Taxonomy" id="1400762"/>
    <lineage>
        <taxon>Eukaryota</taxon>
        <taxon>Fungi</taxon>
        <taxon>Dikarya</taxon>
        <taxon>Basidiomycota</taxon>
        <taxon>Agaricomycotina</taxon>
        <taxon>Agaricomycetes</taxon>
        <taxon>Agaricomycetidae</taxon>
        <taxon>Agaricales</taxon>
        <taxon>Agaricineae</taxon>
        <taxon>Agaricaceae</taxon>
        <taxon>Macrolepiota</taxon>
    </lineage>
</organism>
<dbReference type="AlphaFoldDB" id="A0A9P5X219"/>
<evidence type="ECO:0000313" key="2">
    <source>
        <dbReference type="Proteomes" id="UP000807342"/>
    </source>
</evidence>
<accession>A0A9P5X219</accession>
<name>A0A9P5X219_9AGAR</name>
<comment type="caution">
    <text evidence="1">The sequence shown here is derived from an EMBL/GenBank/DDBJ whole genome shotgun (WGS) entry which is preliminary data.</text>
</comment>